<feature type="non-terminal residue" evidence="3">
    <location>
        <position position="1"/>
    </location>
</feature>
<feature type="transmembrane region" description="Helical" evidence="2">
    <location>
        <begin position="257"/>
        <end position="279"/>
    </location>
</feature>
<dbReference type="STRING" id="1095629.A0A0C9X4Y0"/>
<dbReference type="AlphaFoldDB" id="A0A0C9X4Y0"/>
<dbReference type="OrthoDB" id="2591431at2759"/>
<feature type="region of interest" description="Disordered" evidence="1">
    <location>
        <begin position="226"/>
        <end position="251"/>
    </location>
</feature>
<evidence type="ECO:0000256" key="2">
    <source>
        <dbReference type="SAM" id="Phobius"/>
    </source>
</evidence>
<reference evidence="3 4" key="1">
    <citation type="submission" date="2014-04" db="EMBL/GenBank/DDBJ databases">
        <authorList>
            <consortium name="DOE Joint Genome Institute"/>
            <person name="Kuo A."/>
            <person name="Kohler A."/>
            <person name="Nagy L.G."/>
            <person name="Floudas D."/>
            <person name="Copeland A."/>
            <person name="Barry K.W."/>
            <person name="Cichocki N."/>
            <person name="Veneault-Fourrey C."/>
            <person name="LaButti K."/>
            <person name="Lindquist E.A."/>
            <person name="Lipzen A."/>
            <person name="Lundell T."/>
            <person name="Morin E."/>
            <person name="Murat C."/>
            <person name="Sun H."/>
            <person name="Tunlid A."/>
            <person name="Henrissat B."/>
            <person name="Grigoriev I.V."/>
            <person name="Hibbett D.S."/>
            <person name="Martin F."/>
            <person name="Nordberg H.P."/>
            <person name="Cantor M.N."/>
            <person name="Hua S.X."/>
        </authorList>
    </citation>
    <scope>NUCLEOTIDE SEQUENCE [LARGE SCALE GENOMIC DNA]</scope>
    <source>
        <strain evidence="3 4">LaAM-08-1</strain>
    </source>
</reference>
<dbReference type="EMBL" id="KN838891">
    <property type="protein sequence ID" value="KIJ92701.1"/>
    <property type="molecule type" value="Genomic_DNA"/>
</dbReference>
<gene>
    <name evidence="3" type="ORF">K443DRAFT_113188</name>
</gene>
<feature type="compositionally biased region" description="Low complexity" evidence="1">
    <location>
        <begin position="226"/>
        <end position="236"/>
    </location>
</feature>
<evidence type="ECO:0000313" key="3">
    <source>
        <dbReference type="EMBL" id="KIJ92701.1"/>
    </source>
</evidence>
<proteinExistence type="predicted"/>
<evidence type="ECO:0000313" key="4">
    <source>
        <dbReference type="Proteomes" id="UP000054477"/>
    </source>
</evidence>
<protein>
    <submittedName>
        <fullName evidence="3">Uncharacterized protein</fullName>
    </submittedName>
</protein>
<keyword evidence="4" id="KW-1185">Reference proteome</keyword>
<feature type="compositionally biased region" description="Polar residues" evidence="1">
    <location>
        <begin position="237"/>
        <end position="247"/>
    </location>
</feature>
<keyword evidence="2" id="KW-1133">Transmembrane helix</keyword>
<evidence type="ECO:0000256" key="1">
    <source>
        <dbReference type="SAM" id="MobiDB-lite"/>
    </source>
</evidence>
<accession>A0A0C9X4Y0</accession>
<keyword evidence="2" id="KW-0472">Membrane</keyword>
<keyword evidence="2" id="KW-0812">Transmembrane</keyword>
<dbReference type="HOGENOM" id="CLU_607755_0_0_1"/>
<dbReference type="Proteomes" id="UP000054477">
    <property type="component" value="Unassembled WGS sequence"/>
</dbReference>
<reference evidence="4" key="2">
    <citation type="submission" date="2015-01" db="EMBL/GenBank/DDBJ databases">
        <title>Evolutionary Origins and Diversification of the Mycorrhizal Mutualists.</title>
        <authorList>
            <consortium name="DOE Joint Genome Institute"/>
            <consortium name="Mycorrhizal Genomics Consortium"/>
            <person name="Kohler A."/>
            <person name="Kuo A."/>
            <person name="Nagy L.G."/>
            <person name="Floudas D."/>
            <person name="Copeland A."/>
            <person name="Barry K.W."/>
            <person name="Cichocki N."/>
            <person name="Veneault-Fourrey C."/>
            <person name="LaButti K."/>
            <person name="Lindquist E.A."/>
            <person name="Lipzen A."/>
            <person name="Lundell T."/>
            <person name="Morin E."/>
            <person name="Murat C."/>
            <person name="Riley R."/>
            <person name="Ohm R."/>
            <person name="Sun H."/>
            <person name="Tunlid A."/>
            <person name="Henrissat B."/>
            <person name="Grigoriev I.V."/>
            <person name="Hibbett D.S."/>
            <person name="Martin F."/>
        </authorList>
    </citation>
    <scope>NUCLEOTIDE SEQUENCE [LARGE SCALE GENOMIC DNA]</scope>
    <source>
        <strain evidence="4">LaAM-08-1</strain>
    </source>
</reference>
<sequence length="451" mass="48208">SYFSSIALALSASTRAEAFTFTSSTPSQCQNIVVTWSGRGQPPFRLLIIPPGLAVRTFSIPSSAYQGNYGSFSTPLLFNQNQHLMLSMSDATGATAGGISGLLMVGPPQGASQCNMVLHKICFPGDDFFFSLDSDLQQCQPYPFTLYDEAIQPITIAAFVPLGSSFVLNPPMGSSFSWIANLTAGTSVTSDFPDEGRKGGTSPIKVVGLMNNNSCLAPTVVTSSRSGVTSSRMTSTLGSSQTSKSNSGQGGSKIRTIIGAAAGGFALVGITAFLFFCFSRNGCAKSGYRPNQKVDFIYDLVSPHDVFILPAGYTPALAPQESSHNSALASTPFLSATPAQHASTAIPLASRFGKANSAPQFDNSNAPLQFHDPNAPHRLGTPDLSQQQFSLNAPQRFGAPNVPRLITQISRRPWNCGWNFLHNIRRVGHQYQVYRRQTMLACLPQPCRSGH</sequence>
<organism evidence="3 4">
    <name type="scientific">Laccaria amethystina LaAM-08-1</name>
    <dbReference type="NCBI Taxonomy" id="1095629"/>
    <lineage>
        <taxon>Eukaryota</taxon>
        <taxon>Fungi</taxon>
        <taxon>Dikarya</taxon>
        <taxon>Basidiomycota</taxon>
        <taxon>Agaricomycotina</taxon>
        <taxon>Agaricomycetes</taxon>
        <taxon>Agaricomycetidae</taxon>
        <taxon>Agaricales</taxon>
        <taxon>Agaricineae</taxon>
        <taxon>Hydnangiaceae</taxon>
        <taxon>Laccaria</taxon>
    </lineage>
</organism>
<name>A0A0C9X4Y0_9AGAR</name>